<name>A0ABQ0IW78_GLUTH</name>
<dbReference type="EMBL" id="BASM01000016">
    <property type="protein sequence ID" value="GAD26456.1"/>
    <property type="molecule type" value="Genomic_DNA"/>
</dbReference>
<protein>
    <submittedName>
        <fullName evidence="1">Uncharacterized protein</fullName>
    </submittedName>
</protein>
<evidence type="ECO:0000313" key="1">
    <source>
        <dbReference type="EMBL" id="GAD26456.1"/>
    </source>
</evidence>
<evidence type="ECO:0000313" key="2">
    <source>
        <dbReference type="Proteomes" id="UP000018209"/>
    </source>
</evidence>
<organism evidence="1 2">
    <name type="scientific">Gluconobacter thailandicus NBRC 3257</name>
    <dbReference type="NCBI Taxonomy" id="1381097"/>
    <lineage>
        <taxon>Bacteria</taxon>
        <taxon>Pseudomonadati</taxon>
        <taxon>Pseudomonadota</taxon>
        <taxon>Alphaproteobacteria</taxon>
        <taxon>Acetobacterales</taxon>
        <taxon>Acetobacteraceae</taxon>
        <taxon>Gluconobacter</taxon>
    </lineage>
</organism>
<keyword evidence="2" id="KW-1185">Reference proteome</keyword>
<gene>
    <name evidence="1" type="ORF">NBRC3257_1455</name>
</gene>
<comment type="caution">
    <text evidence="1">The sequence shown here is derived from an EMBL/GenBank/DDBJ whole genome shotgun (WGS) entry which is preliminary data.</text>
</comment>
<sequence length="150" mass="15615">MALKSDRVLVRALGPRLRPFGLPCAANMTVFRGSIVIVFSDGTIAPAGTATPSGLTVAPKVAGIAMHFQSNVSNSPVMSGQYGPGRVELDLGTYALPFDTAPTWDKLNSPVYAVDDETVSLTETPEGGSARTLVGTFVGLDETGTPFVTL</sequence>
<accession>A0ABQ0IW78</accession>
<dbReference type="Proteomes" id="UP000018209">
    <property type="component" value="Unassembled WGS sequence"/>
</dbReference>
<reference evidence="1 2" key="1">
    <citation type="submission" date="2013-08" db="EMBL/GenBank/DDBJ databases">
        <title>Gluconobacter thailandicus NBRC 3257 whole genome sequence.</title>
        <authorList>
            <person name="Matsutani M."/>
            <person name="Yakushi T."/>
            <person name="Matsushita K."/>
        </authorList>
    </citation>
    <scope>NUCLEOTIDE SEQUENCE [LARGE SCALE GENOMIC DNA]</scope>
    <source>
        <strain evidence="1 2">NBRC 3257</strain>
    </source>
</reference>
<dbReference type="RefSeq" id="WP_007283037.1">
    <property type="nucleotide sequence ID" value="NZ_BASM01000016.1"/>
</dbReference>
<proteinExistence type="predicted"/>